<sequence length="57" mass="6755">MAQHILMGAYKSLEIDKFIAHLKTEVNWEEPEEVQLLVYDNRTGDETYRLINIFEAK</sequence>
<protein>
    <submittedName>
        <fullName evidence="1">Uncharacterized protein</fullName>
    </submittedName>
</protein>
<dbReference type="AlphaFoldDB" id="H6L279"/>
<name>H6L279_SAPGL</name>
<evidence type="ECO:0000313" key="2">
    <source>
        <dbReference type="Proteomes" id="UP000007519"/>
    </source>
</evidence>
<evidence type="ECO:0000313" key="1">
    <source>
        <dbReference type="EMBL" id="AFC24717.1"/>
    </source>
</evidence>
<accession>H6L279</accession>
<dbReference type="EMBL" id="CP002831">
    <property type="protein sequence ID" value="AFC24717.1"/>
    <property type="molecule type" value="Genomic_DNA"/>
</dbReference>
<proteinExistence type="predicted"/>
<gene>
    <name evidence="1" type="ordered locus">SGRA_1986</name>
</gene>
<reference evidence="1 2" key="1">
    <citation type="journal article" date="2012" name="Stand. Genomic Sci.">
        <title>Complete genome sequencing and analysis of Saprospira grandis str. Lewin, a predatory marine bacterium.</title>
        <authorList>
            <person name="Saw J.H."/>
            <person name="Yuryev A."/>
            <person name="Kanbe M."/>
            <person name="Hou S."/>
            <person name="Young A.G."/>
            <person name="Aizawa S."/>
            <person name="Alam M."/>
        </authorList>
    </citation>
    <scope>NUCLEOTIDE SEQUENCE [LARGE SCALE GENOMIC DNA]</scope>
    <source>
        <strain evidence="1 2">Lewin</strain>
    </source>
</reference>
<dbReference type="KEGG" id="sgn:SGRA_1986"/>
<keyword evidence="2" id="KW-1185">Reference proteome</keyword>
<organism evidence="1 2">
    <name type="scientific">Saprospira grandis (strain Lewin)</name>
    <dbReference type="NCBI Taxonomy" id="984262"/>
    <lineage>
        <taxon>Bacteria</taxon>
        <taxon>Pseudomonadati</taxon>
        <taxon>Bacteroidota</taxon>
        <taxon>Saprospiria</taxon>
        <taxon>Saprospirales</taxon>
        <taxon>Saprospiraceae</taxon>
        <taxon>Saprospira</taxon>
    </lineage>
</organism>
<dbReference type="Proteomes" id="UP000007519">
    <property type="component" value="Chromosome"/>
</dbReference>
<dbReference type="HOGENOM" id="CLU_2994132_0_0_10"/>
<dbReference type="eggNOG" id="ENOG502ZPP0">
    <property type="taxonomic scope" value="Bacteria"/>
</dbReference>